<feature type="non-terminal residue" evidence="1">
    <location>
        <position position="1"/>
    </location>
</feature>
<dbReference type="PANTHER" id="PTHR46141:SF1">
    <property type="entry name" value="SODIUM LEAK CHANNEL NALCN"/>
    <property type="match status" value="1"/>
</dbReference>
<dbReference type="Gene3D" id="1.10.287.70">
    <property type="match status" value="1"/>
</dbReference>
<evidence type="ECO:0000313" key="2">
    <source>
        <dbReference type="Proteomes" id="UP000681720"/>
    </source>
</evidence>
<sequence>MNVGGADPVMLVPRVWANPQNFNFDYIGSAMLALFEVLSLEGWLEIRDII</sequence>
<evidence type="ECO:0000313" key="1">
    <source>
        <dbReference type="EMBL" id="CAF4978992.1"/>
    </source>
</evidence>
<dbReference type="EMBL" id="CAJOBJ010199487">
    <property type="protein sequence ID" value="CAF4978992.1"/>
    <property type="molecule type" value="Genomic_DNA"/>
</dbReference>
<gene>
    <name evidence="1" type="ORF">GIL414_LOCUS55909</name>
</gene>
<comment type="caution">
    <text evidence="1">The sequence shown here is derived from an EMBL/GenBank/DDBJ whole genome shotgun (WGS) entry which is preliminary data.</text>
</comment>
<dbReference type="GO" id="GO:0005261">
    <property type="term" value="F:monoatomic cation channel activity"/>
    <property type="evidence" value="ECO:0007669"/>
    <property type="project" value="InterPro"/>
</dbReference>
<dbReference type="Proteomes" id="UP000681720">
    <property type="component" value="Unassembled WGS sequence"/>
</dbReference>
<reference evidence="1" key="1">
    <citation type="submission" date="2021-02" db="EMBL/GenBank/DDBJ databases">
        <authorList>
            <person name="Nowell W R."/>
        </authorList>
    </citation>
    <scope>NUCLEOTIDE SEQUENCE</scope>
</reference>
<dbReference type="GO" id="GO:0032224">
    <property type="term" value="P:positive regulation of synaptic transmission, cholinergic"/>
    <property type="evidence" value="ECO:0007669"/>
    <property type="project" value="TreeGrafter"/>
</dbReference>
<dbReference type="AlphaFoldDB" id="A0A8S3D3N1"/>
<protein>
    <recommendedName>
        <fullName evidence="3">Ion transport domain-containing protein</fullName>
    </recommendedName>
</protein>
<dbReference type="GO" id="GO:0032230">
    <property type="term" value="P:positive regulation of synaptic transmission, GABAergic"/>
    <property type="evidence" value="ECO:0007669"/>
    <property type="project" value="TreeGrafter"/>
</dbReference>
<dbReference type="PANTHER" id="PTHR46141">
    <property type="entry name" value="SODIUM LEAK CHANNEL NON-SELECTIVE PROTEIN"/>
    <property type="match status" value="1"/>
</dbReference>
<name>A0A8S3D3N1_9BILA</name>
<accession>A0A8S3D3N1</accession>
<proteinExistence type="predicted"/>
<organism evidence="1 2">
    <name type="scientific">Rotaria magnacalcarata</name>
    <dbReference type="NCBI Taxonomy" id="392030"/>
    <lineage>
        <taxon>Eukaryota</taxon>
        <taxon>Metazoa</taxon>
        <taxon>Spiralia</taxon>
        <taxon>Gnathifera</taxon>
        <taxon>Rotifera</taxon>
        <taxon>Eurotatoria</taxon>
        <taxon>Bdelloidea</taxon>
        <taxon>Philodinida</taxon>
        <taxon>Philodinidae</taxon>
        <taxon>Rotaria</taxon>
    </lineage>
</organism>
<dbReference type="InterPro" id="IPR028823">
    <property type="entry name" value="NALCN"/>
</dbReference>
<evidence type="ECO:0008006" key="3">
    <source>
        <dbReference type="Google" id="ProtNLM"/>
    </source>
</evidence>
<dbReference type="GO" id="GO:0005886">
    <property type="term" value="C:plasma membrane"/>
    <property type="evidence" value="ECO:0007669"/>
    <property type="project" value="TreeGrafter"/>
</dbReference>